<comment type="caution">
    <text evidence="3">The sequence shown here is derived from an EMBL/GenBank/DDBJ whole genome shotgun (WGS) entry which is preliminary data.</text>
</comment>
<feature type="domain" description="Micro-fibrillar-associated protein 1 C-terminal" evidence="2">
    <location>
        <begin position="12"/>
        <end position="175"/>
    </location>
</feature>
<evidence type="ECO:0000313" key="3">
    <source>
        <dbReference type="EMBL" id="POV98333.1"/>
    </source>
</evidence>
<dbReference type="Pfam" id="PF06991">
    <property type="entry name" value="MFAP1"/>
    <property type="match status" value="2"/>
</dbReference>
<dbReference type="InterPro" id="IPR009730">
    <property type="entry name" value="MFAP1_C"/>
</dbReference>
<accession>A0A2S4UM16</accession>
<keyword evidence="4" id="KW-1185">Reference proteome</keyword>
<feature type="region of interest" description="Disordered" evidence="1">
    <location>
        <begin position="1"/>
        <end position="100"/>
    </location>
</feature>
<evidence type="ECO:0000259" key="2">
    <source>
        <dbReference type="Pfam" id="PF06991"/>
    </source>
</evidence>
<sequence length="362" mass="40810">MASSTRAPAKPAKIHRRGKQSTRTTKPSSSCSGSSSSEEGEQEQKKNQINYCTNQQHTNYLNQSKTKTTNTSHDPEDNSSSDSGDKQVDQVFPNVDDTNGLDPEAEFKSWKLRELKRLRRDGEVLIKLCAKEKEEIEARRLIPESERLKEDILYADQTRKSKLKGTQVLQITLWHKHHGPENSFWAWIYRACVGRRMKILREPFLAIGEGLTHKEDVARIEAPGVGVSTPYGEYSSSRCALCPLNVDARSINTCVLACLTGDKILPCSIDWPDKDAADCLPQGGLNERAFAGFPDHKLKLKAGIMVYHHKGAFYADSDIQTKHDYTAPTKGRFTKMELLPQAMQVRDFGKMSKTKWTHLSKE</sequence>
<reference evidence="4" key="3">
    <citation type="journal article" date="2018" name="Mol. Plant Microbe Interact.">
        <title>Genome sequence resources for the wheat stripe rust pathogen (Puccinia striiformis f. sp. tritici) and the barley stripe rust pathogen (Puccinia striiformis f. sp. hordei).</title>
        <authorList>
            <person name="Xia C."/>
            <person name="Wang M."/>
            <person name="Yin C."/>
            <person name="Cornejo O.E."/>
            <person name="Hulbert S.H."/>
            <person name="Chen X."/>
        </authorList>
    </citation>
    <scope>NUCLEOTIDE SEQUENCE [LARGE SCALE GENOMIC DNA]</scope>
    <source>
        <strain evidence="4">93TX-2</strain>
    </source>
</reference>
<proteinExistence type="predicted"/>
<dbReference type="InterPro" id="IPR033194">
    <property type="entry name" value="MFAP1"/>
</dbReference>
<dbReference type="OrthoDB" id="1111734at2759"/>
<dbReference type="PANTHER" id="PTHR15327">
    <property type="entry name" value="MICROFIBRIL-ASSOCIATED PROTEIN"/>
    <property type="match status" value="1"/>
</dbReference>
<reference evidence="3 4" key="1">
    <citation type="submission" date="2017-12" db="EMBL/GenBank/DDBJ databases">
        <title>Gene loss provides genomic basis for host adaptation in cereal stripe rust fungi.</title>
        <authorList>
            <person name="Xia C."/>
        </authorList>
    </citation>
    <scope>NUCLEOTIDE SEQUENCE [LARGE SCALE GENOMIC DNA]</scope>
    <source>
        <strain evidence="3 4">93TX-2</strain>
    </source>
</reference>
<dbReference type="VEuPathDB" id="FungiDB:PSTT_09393"/>
<feature type="compositionally biased region" description="Low complexity" evidence="1">
    <location>
        <begin position="28"/>
        <end position="37"/>
    </location>
</feature>
<evidence type="ECO:0000313" key="4">
    <source>
        <dbReference type="Proteomes" id="UP000238274"/>
    </source>
</evidence>
<organism evidence="3 4">
    <name type="scientific">Puccinia striiformis</name>
    <dbReference type="NCBI Taxonomy" id="27350"/>
    <lineage>
        <taxon>Eukaryota</taxon>
        <taxon>Fungi</taxon>
        <taxon>Dikarya</taxon>
        <taxon>Basidiomycota</taxon>
        <taxon>Pucciniomycotina</taxon>
        <taxon>Pucciniomycetes</taxon>
        <taxon>Pucciniales</taxon>
        <taxon>Pucciniaceae</taxon>
        <taxon>Puccinia</taxon>
    </lineage>
</organism>
<gene>
    <name evidence="3" type="ORF">PSHT_14072</name>
</gene>
<dbReference type="VEuPathDB" id="FungiDB:PSHT_14072"/>
<feature type="non-terminal residue" evidence="3">
    <location>
        <position position="362"/>
    </location>
</feature>
<reference evidence="4" key="2">
    <citation type="journal article" date="2018" name="BMC Genomics">
        <title>Genomic insights into host adaptation between the wheat stripe rust pathogen (Puccinia striiformis f. sp. tritici) and the barley stripe rust pathogen (Puccinia striiformis f. sp. hordei).</title>
        <authorList>
            <person name="Xia C."/>
            <person name="Wang M."/>
            <person name="Yin C."/>
            <person name="Cornejo O.E."/>
            <person name="Hulbert S.H."/>
            <person name="Chen X."/>
        </authorList>
    </citation>
    <scope>NUCLEOTIDE SEQUENCE [LARGE SCALE GENOMIC DNA]</scope>
    <source>
        <strain evidence="4">93TX-2</strain>
    </source>
</reference>
<dbReference type="AlphaFoldDB" id="A0A2S4UM16"/>
<feature type="domain" description="Micro-fibrillar-associated protein 1 C-terminal" evidence="2">
    <location>
        <begin position="306"/>
        <end position="362"/>
    </location>
</feature>
<dbReference type="Proteomes" id="UP000238274">
    <property type="component" value="Unassembled WGS sequence"/>
</dbReference>
<name>A0A2S4UM16_9BASI</name>
<dbReference type="EMBL" id="PKSM01000302">
    <property type="protein sequence ID" value="POV98333.1"/>
    <property type="molecule type" value="Genomic_DNA"/>
</dbReference>
<feature type="compositionally biased region" description="Polar residues" evidence="1">
    <location>
        <begin position="47"/>
        <end position="82"/>
    </location>
</feature>
<dbReference type="VEuPathDB" id="FungiDB:PSTT_14478"/>
<evidence type="ECO:0000256" key="1">
    <source>
        <dbReference type="SAM" id="MobiDB-lite"/>
    </source>
</evidence>
<protein>
    <recommendedName>
        <fullName evidence="2">Micro-fibrillar-associated protein 1 C-terminal domain-containing protein</fullName>
    </recommendedName>
</protein>